<feature type="region of interest" description="Disordered" evidence="1">
    <location>
        <begin position="138"/>
        <end position="196"/>
    </location>
</feature>
<protein>
    <submittedName>
        <fullName evidence="2">Uncharacterized protein</fullName>
    </submittedName>
</protein>
<dbReference type="VEuPathDB" id="FungiDB:AMAG_19534"/>
<name>A0A0L0SWG4_ALLM3</name>
<feature type="compositionally biased region" description="Acidic residues" evidence="1">
    <location>
        <begin position="184"/>
        <end position="196"/>
    </location>
</feature>
<feature type="region of interest" description="Disordered" evidence="1">
    <location>
        <begin position="1"/>
        <end position="52"/>
    </location>
</feature>
<feature type="compositionally biased region" description="Acidic residues" evidence="1">
    <location>
        <begin position="12"/>
        <end position="21"/>
    </location>
</feature>
<proteinExistence type="predicted"/>
<accession>A0A0L0SWG4</accession>
<gene>
    <name evidence="2" type="ORF">AMAG_19534</name>
</gene>
<dbReference type="AlphaFoldDB" id="A0A0L0SWG4"/>
<reference evidence="2 3" key="1">
    <citation type="submission" date="2009-11" db="EMBL/GenBank/DDBJ databases">
        <title>Annotation of Allomyces macrogynus ATCC 38327.</title>
        <authorList>
            <consortium name="The Broad Institute Genome Sequencing Platform"/>
            <person name="Russ C."/>
            <person name="Cuomo C."/>
            <person name="Burger G."/>
            <person name="Gray M.W."/>
            <person name="Holland P.W.H."/>
            <person name="King N."/>
            <person name="Lang F.B.F."/>
            <person name="Roger A.J."/>
            <person name="Ruiz-Trillo I."/>
            <person name="Young S.K."/>
            <person name="Zeng Q."/>
            <person name="Gargeya S."/>
            <person name="Fitzgerald M."/>
            <person name="Haas B."/>
            <person name="Abouelleil A."/>
            <person name="Alvarado L."/>
            <person name="Arachchi H.M."/>
            <person name="Berlin A."/>
            <person name="Chapman S.B."/>
            <person name="Gearin G."/>
            <person name="Goldberg J."/>
            <person name="Griggs A."/>
            <person name="Gujja S."/>
            <person name="Hansen M."/>
            <person name="Heiman D."/>
            <person name="Howarth C."/>
            <person name="Larimer J."/>
            <person name="Lui A."/>
            <person name="MacDonald P.J.P."/>
            <person name="McCowen C."/>
            <person name="Montmayeur A."/>
            <person name="Murphy C."/>
            <person name="Neiman D."/>
            <person name="Pearson M."/>
            <person name="Priest M."/>
            <person name="Roberts A."/>
            <person name="Saif S."/>
            <person name="Shea T."/>
            <person name="Sisk P."/>
            <person name="Stolte C."/>
            <person name="Sykes S."/>
            <person name="Wortman J."/>
            <person name="Nusbaum C."/>
            <person name="Birren B."/>
        </authorList>
    </citation>
    <scope>NUCLEOTIDE SEQUENCE [LARGE SCALE GENOMIC DNA]</scope>
    <source>
        <strain evidence="2 3">ATCC 38327</strain>
    </source>
</reference>
<feature type="compositionally biased region" description="Polar residues" evidence="1">
    <location>
        <begin position="1"/>
        <end position="11"/>
    </location>
</feature>
<dbReference type="Proteomes" id="UP000054350">
    <property type="component" value="Unassembled WGS sequence"/>
</dbReference>
<evidence type="ECO:0000256" key="1">
    <source>
        <dbReference type="SAM" id="MobiDB-lite"/>
    </source>
</evidence>
<reference evidence="3" key="2">
    <citation type="submission" date="2009-11" db="EMBL/GenBank/DDBJ databases">
        <title>The Genome Sequence of Allomyces macrogynus strain ATCC 38327.</title>
        <authorList>
            <consortium name="The Broad Institute Genome Sequencing Platform"/>
            <person name="Russ C."/>
            <person name="Cuomo C."/>
            <person name="Shea T."/>
            <person name="Young S.K."/>
            <person name="Zeng Q."/>
            <person name="Koehrsen M."/>
            <person name="Haas B."/>
            <person name="Borodovsky M."/>
            <person name="Guigo R."/>
            <person name="Alvarado L."/>
            <person name="Berlin A."/>
            <person name="Borenstein D."/>
            <person name="Chen Z."/>
            <person name="Engels R."/>
            <person name="Freedman E."/>
            <person name="Gellesch M."/>
            <person name="Goldberg J."/>
            <person name="Griggs A."/>
            <person name="Gujja S."/>
            <person name="Heiman D."/>
            <person name="Hepburn T."/>
            <person name="Howarth C."/>
            <person name="Jen D."/>
            <person name="Larson L."/>
            <person name="Lewis B."/>
            <person name="Mehta T."/>
            <person name="Park D."/>
            <person name="Pearson M."/>
            <person name="Roberts A."/>
            <person name="Saif S."/>
            <person name="Shenoy N."/>
            <person name="Sisk P."/>
            <person name="Stolte C."/>
            <person name="Sykes S."/>
            <person name="Walk T."/>
            <person name="White J."/>
            <person name="Yandava C."/>
            <person name="Burger G."/>
            <person name="Gray M.W."/>
            <person name="Holland P.W.H."/>
            <person name="King N."/>
            <person name="Lang F.B.F."/>
            <person name="Roger A.J."/>
            <person name="Ruiz-Trillo I."/>
            <person name="Lander E."/>
            <person name="Nusbaum C."/>
        </authorList>
    </citation>
    <scope>NUCLEOTIDE SEQUENCE [LARGE SCALE GENOMIC DNA]</scope>
    <source>
        <strain evidence="3">ATCC 38327</strain>
    </source>
</reference>
<organism evidence="2 3">
    <name type="scientific">Allomyces macrogynus (strain ATCC 38327)</name>
    <name type="common">Allomyces javanicus var. macrogynus</name>
    <dbReference type="NCBI Taxonomy" id="578462"/>
    <lineage>
        <taxon>Eukaryota</taxon>
        <taxon>Fungi</taxon>
        <taxon>Fungi incertae sedis</taxon>
        <taxon>Blastocladiomycota</taxon>
        <taxon>Blastocladiomycetes</taxon>
        <taxon>Blastocladiales</taxon>
        <taxon>Blastocladiaceae</taxon>
        <taxon>Allomyces</taxon>
    </lineage>
</organism>
<sequence>MDRLMQSASEDNVSDDSQEEFEAVHRGDLRRQSGVGRARGKRRGRRRNEPNAETAVADLIHAANARYVSKDYDPFFLVPSTARTSTVAAAPATVTLPPPPPPLTVLTPPPPAPLLHPNAAANSARALDTLIGAAPATAPVSTASGGGGTNKAAALRRRAKRTRFDDVDDDVEDDETGVRQAEPEKEEDDDGDDDIDLDAQYAVGNVANWIHAHSAAPPVNGAVYQPPPPAPLAVPTAAPQDPDADPESYATDPYQHLRDAMDRLMQSASEDNVSDDSQEEFEAVHRDDLRRQSGVGRARGERRGHYSLVSMCAETAVPDLIHAANARYVSKDYDAARRRVPSQAIQLQPGRDAAYRVLAVSSRKSKRITAAR</sequence>
<dbReference type="EMBL" id="GG745351">
    <property type="protein sequence ID" value="KNE66847.1"/>
    <property type="molecule type" value="Genomic_DNA"/>
</dbReference>
<evidence type="ECO:0000313" key="3">
    <source>
        <dbReference type="Proteomes" id="UP000054350"/>
    </source>
</evidence>
<feature type="compositionally biased region" description="Basic and acidic residues" evidence="1">
    <location>
        <begin position="22"/>
        <end position="31"/>
    </location>
</feature>
<feature type="compositionally biased region" description="Acidic residues" evidence="1">
    <location>
        <begin position="166"/>
        <end position="175"/>
    </location>
</feature>
<keyword evidence="3" id="KW-1185">Reference proteome</keyword>
<feature type="region of interest" description="Disordered" evidence="1">
    <location>
        <begin position="227"/>
        <end position="249"/>
    </location>
</feature>
<evidence type="ECO:0000313" key="2">
    <source>
        <dbReference type="EMBL" id="KNE66847.1"/>
    </source>
</evidence>